<reference evidence="1 2" key="1">
    <citation type="journal article" date="2013" name="BMC Genomics">
        <title>Genomics-driven discovery of the pneumocandin biosynthetic gene cluster in the fungus Glarea lozoyensis.</title>
        <authorList>
            <person name="Chen L."/>
            <person name="Yue Q."/>
            <person name="Zhang X."/>
            <person name="Xiang M."/>
            <person name="Wang C."/>
            <person name="Li S."/>
            <person name="Che Y."/>
            <person name="Ortiz-Lopez F.J."/>
            <person name="Bills G.F."/>
            <person name="Liu X."/>
            <person name="An Z."/>
        </authorList>
    </citation>
    <scope>NUCLEOTIDE SEQUENCE [LARGE SCALE GENOMIC DNA]</scope>
    <source>
        <strain evidence="2">ATCC 20868 / MF5171</strain>
    </source>
</reference>
<sequence>MFNPNYTNWQLTQYQREETSPKKPNREGKFEPNSLYLVLRSEQHRCVGKPHDRYNCIGEWQWCLFVFVHNLQENWIYTIDKSPTLGTWTATSELVPTESILNSRETICAIRVGEFTNAQLAQHNEIPTVDLSSLRKTEGMRNNEVRYLG</sequence>
<evidence type="ECO:0000313" key="2">
    <source>
        <dbReference type="Proteomes" id="UP000016922"/>
    </source>
</evidence>
<dbReference type="RefSeq" id="XP_008081484.1">
    <property type="nucleotide sequence ID" value="XM_008083293.1"/>
</dbReference>
<proteinExistence type="predicted"/>
<protein>
    <submittedName>
        <fullName evidence="1">Uncharacterized protein</fullName>
    </submittedName>
</protein>
<dbReference type="Proteomes" id="UP000016922">
    <property type="component" value="Unassembled WGS sequence"/>
</dbReference>
<dbReference type="HOGENOM" id="CLU_1749838_0_0_1"/>
<dbReference type="EMBL" id="KE145361">
    <property type="protein sequence ID" value="EPE31755.1"/>
    <property type="molecule type" value="Genomic_DNA"/>
</dbReference>
<evidence type="ECO:0000313" key="1">
    <source>
        <dbReference type="EMBL" id="EPE31755.1"/>
    </source>
</evidence>
<dbReference type="KEGG" id="glz:GLAREA_12511"/>
<accession>S3D1T0</accession>
<keyword evidence="2" id="KW-1185">Reference proteome</keyword>
<name>S3D1T0_GLAL2</name>
<gene>
    <name evidence="1" type="ORF">GLAREA_12511</name>
</gene>
<organism evidence="1 2">
    <name type="scientific">Glarea lozoyensis (strain ATCC 20868 / MF5171)</name>
    <dbReference type="NCBI Taxonomy" id="1116229"/>
    <lineage>
        <taxon>Eukaryota</taxon>
        <taxon>Fungi</taxon>
        <taxon>Dikarya</taxon>
        <taxon>Ascomycota</taxon>
        <taxon>Pezizomycotina</taxon>
        <taxon>Leotiomycetes</taxon>
        <taxon>Helotiales</taxon>
        <taxon>Helotiaceae</taxon>
        <taxon>Glarea</taxon>
    </lineage>
</organism>
<dbReference type="AlphaFoldDB" id="S3D1T0"/>
<dbReference type="GeneID" id="19471552"/>